<comment type="subcellular location">
    <subcellularLocation>
        <location evidence="2">Plastid</location>
        <location evidence="2">Chloroplast</location>
    </subcellularLocation>
</comment>
<evidence type="ECO:0000256" key="2">
    <source>
        <dbReference type="ARBA" id="ARBA00004229"/>
    </source>
</evidence>
<keyword evidence="6" id="KW-0809">Transit peptide</keyword>
<keyword evidence="11" id="KW-0732">Signal</keyword>
<dbReference type="InterPro" id="IPR024134">
    <property type="entry name" value="SOD_Cu/Zn_/chaperone"/>
</dbReference>
<dbReference type="EMBL" id="CM026429">
    <property type="protein sequence ID" value="KAG0563935.1"/>
    <property type="molecule type" value="Genomic_DNA"/>
</dbReference>
<dbReference type="FunFam" id="3.30.70.100:FF:000042">
    <property type="entry name" value="Copper chaperone for superoxide dismutase"/>
    <property type="match status" value="1"/>
</dbReference>
<feature type="chain" id="PRO_5035787339" description="Superoxide dismutase copper chaperone" evidence="11">
    <location>
        <begin position="20"/>
        <end position="342"/>
    </location>
</feature>
<gene>
    <name evidence="13" type="ORF">KC19_8G070800</name>
</gene>
<evidence type="ECO:0000256" key="5">
    <source>
        <dbReference type="ARBA" id="ARBA00022723"/>
    </source>
</evidence>
<dbReference type="InterPro" id="IPR006121">
    <property type="entry name" value="HMA_dom"/>
</dbReference>
<evidence type="ECO:0000259" key="12">
    <source>
        <dbReference type="PROSITE" id="PS50846"/>
    </source>
</evidence>
<dbReference type="SUPFAM" id="SSF49329">
    <property type="entry name" value="Cu,Zn superoxide dismutase-like"/>
    <property type="match status" value="1"/>
</dbReference>
<sequence>MAVLRAIGLPALLPAAAVAASAAAPSIKSFSSSHRGSSLGATASLRQSARVFRNRFLGSSHSLQGSLLPYPVAAGAAMLAVEATTASEVSQMAPGQGNSEAGAKTQLPDLMTEFMVDMKCDGCVKSVRTKLEPLDGVKSVDISLEDQVVRVLGSTTVKDLTAALAESGRKARLIGQGLPENFTLSAAVAEFKGPQIHGVVRFAQVSMELLRVEASFSGLPQGSVGWSINEYGDLTRGSASTGRIFSGSTETPAADSIPAGDLGVLEVNNEGNAEYSGTKENLQVRDLIGRALVVYGDTDKSKSGVSAAVIARSAGVGENYKKLCLCDGTVIWESTNNDFVKA</sequence>
<dbReference type="GO" id="GO:0009507">
    <property type="term" value="C:chloroplast"/>
    <property type="evidence" value="ECO:0007669"/>
    <property type="project" value="UniProtKB-SubCell"/>
</dbReference>
<keyword evidence="14" id="KW-1185">Reference proteome</keyword>
<name>A0A8T0GZR8_CERPU</name>
<dbReference type="GO" id="GO:0006801">
    <property type="term" value="P:superoxide metabolic process"/>
    <property type="evidence" value="ECO:0007669"/>
    <property type="project" value="InterPro"/>
</dbReference>
<evidence type="ECO:0000256" key="8">
    <source>
        <dbReference type="ARBA" id="ARBA00023186"/>
    </source>
</evidence>
<dbReference type="Gene3D" id="2.60.40.200">
    <property type="entry name" value="Superoxide dismutase, copper/zinc binding domain"/>
    <property type="match status" value="1"/>
</dbReference>
<reference evidence="13" key="1">
    <citation type="submission" date="2020-06" db="EMBL/GenBank/DDBJ databases">
        <title>WGS assembly of Ceratodon purpureus strain R40.</title>
        <authorList>
            <person name="Carey S.B."/>
            <person name="Jenkins J."/>
            <person name="Shu S."/>
            <person name="Lovell J.T."/>
            <person name="Sreedasyam A."/>
            <person name="Maumus F."/>
            <person name="Tiley G.P."/>
            <person name="Fernandez-Pozo N."/>
            <person name="Barry K."/>
            <person name="Chen C."/>
            <person name="Wang M."/>
            <person name="Lipzen A."/>
            <person name="Daum C."/>
            <person name="Saski C.A."/>
            <person name="Payton A.C."/>
            <person name="Mcbreen J.C."/>
            <person name="Conrad R.E."/>
            <person name="Kollar L.M."/>
            <person name="Olsson S."/>
            <person name="Huttunen S."/>
            <person name="Landis J.B."/>
            <person name="Wickett N.J."/>
            <person name="Johnson M.G."/>
            <person name="Rensing S.A."/>
            <person name="Grimwood J."/>
            <person name="Schmutz J."/>
            <person name="Mcdaniel S.F."/>
        </authorList>
    </citation>
    <scope>NUCLEOTIDE SEQUENCE</scope>
    <source>
        <strain evidence="13">R40</strain>
    </source>
</reference>
<dbReference type="InterPro" id="IPR001424">
    <property type="entry name" value="SOD_Cu_Zn_dom"/>
</dbReference>
<dbReference type="GO" id="GO:0005507">
    <property type="term" value="F:copper ion binding"/>
    <property type="evidence" value="ECO:0007669"/>
    <property type="project" value="InterPro"/>
</dbReference>
<comment type="similarity">
    <text evidence="9">In the C-terminal section; belongs to the Cu-Zn superoxide dismutase family.</text>
</comment>
<organism evidence="13 14">
    <name type="scientific">Ceratodon purpureus</name>
    <name type="common">Fire moss</name>
    <name type="synonym">Dicranum purpureum</name>
    <dbReference type="NCBI Taxonomy" id="3225"/>
    <lineage>
        <taxon>Eukaryota</taxon>
        <taxon>Viridiplantae</taxon>
        <taxon>Streptophyta</taxon>
        <taxon>Embryophyta</taxon>
        <taxon>Bryophyta</taxon>
        <taxon>Bryophytina</taxon>
        <taxon>Bryopsida</taxon>
        <taxon>Dicranidae</taxon>
        <taxon>Pseudoditrichales</taxon>
        <taxon>Ditrichaceae</taxon>
        <taxon>Ceratodon</taxon>
    </lineage>
</organism>
<dbReference type="CDD" id="cd00371">
    <property type="entry name" value="HMA"/>
    <property type="match status" value="1"/>
</dbReference>
<feature type="signal peptide" evidence="11">
    <location>
        <begin position="1"/>
        <end position="19"/>
    </location>
</feature>
<keyword evidence="4" id="KW-0934">Plastid</keyword>
<comment type="caution">
    <text evidence="13">The sequence shown here is derived from an EMBL/GenBank/DDBJ whole genome shotgun (WGS) entry which is preliminary data.</text>
</comment>
<keyword evidence="3" id="KW-0150">Chloroplast</keyword>
<evidence type="ECO:0000313" key="13">
    <source>
        <dbReference type="EMBL" id="KAG0563935.1"/>
    </source>
</evidence>
<comment type="cofactor">
    <cofactor evidence="1">
        <name>Cu(2+)</name>
        <dbReference type="ChEBI" id="CHEBI:29036"/>
    </cofactor>
</comment>
<dbReference type="SUPFAM" id="SSF55008">
    <property type="entry name" value="HMA, heavy metal-associated domain"/>
    <property type="match status" value="1"/>
</dbReference>
<dbReference type="PROSITE" id="PS50846">
    <property type="entry name" value="HMA_2"/>
    <property type="match status" value="1"/>
</dbReference>
<evidence type="ECO:0000256" key="1">
    <source>
        <dbReference type="ARBA" id="ARBA00001973"/>
    </source>
</evidence>
<dbReference type="InterPro" id="IPR036163">
    <property type="entry name" value="HMA_dom_sf"/>
</dbReference>
<evidence type="ECO:0000256" key="4">
    <source>
        <dbReference type="ARBA" id="ARBA00022640"/>
    </source>
</evidence>
<dbReference type="Pfam" id="PF00403">
    <property type="entry name" value="HMA"/>
    <property type="match status" value="1"/>
</dbReference>
<dbReference type="PANTHER" id="PTHR10003">
    <property type="entry name" value="SUPEROXIDE DISMUTASE CU-ZN -RELATED"/>
    <property type="match status" value="1"/>
</dbReference>
<evidence type="ECO:0000256" key="11">
    <source>
        <dbReference type="SAM" id="SignalP"/>
    </source>
</evidence>
<evidence type="ECO:0000256" key="7">
    <source>
        <dbReference type="ARBA" id="ARBA00023008"/>
    </source>
</evidence>
<evidence type="ECO:0000256" key="3">
    <source>
        <dbReference type="ARBA" id="ARBA00022528"/>
    </source>
</evidence>
<evidence type="ECO:0000256" key="9">
    <source>
        <dbReference type="ARBA" id="ARBA00025798"/>
    </source>
</evidence>
<dbReference type="InterPro" id="IPR036423">
    <property type="entry name" value="SOD-like_Cu/Zn_dom_sf"/>
</dbReference>
<keyword evidence="7" id="KW-0186">Copper</keyword>
<protein>
    <recommendedName>
        <fullName evidence="10">Superoxide dismutase copper chaperone</fullName>
    </recommendedName>
</protein>
<keyword evidence="5" id="KW-0479">Metal-binding</keyword>
<dbReference type="Pfam" id="PF00080">
    <property type="entry name" value="Sod_Cu"/>
    <property type="match status" value="1"/>
</dbReference>
<proteinExistence type="inferred from homology"/>
<dbReference type="Gene3D" id="3.30.70.100">
    <property type="match status" value="1"/>
</dbReference>
<dbReference type="Proteomes" id="UP000822688">
    <property type="component" value="Chromosome 8"/>
</dbReference>
<evidence type="ECO:0000313" key="14">
    <source>
        <dbReference type="Proteomes" id="UP000822688"/>
    </source>
</evidence>
<dbReference type="FunFam" id="2.60.40.200:FF:000006">
    <property type="entry name" value="Copper chaperone for superoxide dismutase"/>
    <property type="match status" value="1"/>
</dbReference>
<keyword evidence="8" id="KW-0143">Chaperone</keyword>
<feature type="domain" description="HMA" evidence="12">
    <location>
        <begin position="109"/>
        <end position="172"/>
    </location>
</feature>
<evidence type="ECO:0000256" key="6">
    <source>
        <dbReference type="ARBA" id="ARBA00022946"/>
    </source>
</evidence>
<evidence type="ECO:0000256" key="10">
    <source>
        <dbReference type="ARBA" id="ARBA00032899"/>
    </source>
</evidence>
<accession>A0A8T0GZR8</accession>
<dbReference type="AlphaFoldDB" id="A0A8T0GZR8"/>